<organism evidence="3 4">
    <name type="scientific">Umbelopsis ramanniana AG</name>
    <dbReference type="NCBI Taxonomy" id="1314678"/>
    <lineage>
        <taxon>Eukaryota</taxon>
        <taxon>Fungi</taxon>
        <taxon>Fungi incertae sedis</taxon>
        <taxon>Mucoromycota</taxon>
        <taxon>Mucoromycotina</taxon>
        <taxon>Umbelopsidomycetes</taxon>
        <taxon>Umbelopsidales</taxon>
        <taxon>Umbelopsidaceae</taxon>
        <taxon>Umbelopsis</taxon>
    </lineage>
</organism>
<accession>A0AAD5E481</accession>
<feature type="compositionally biased region" description="Low complexity" evidence="2">
    <location>
        <begin position="250"/>
        <end position="263"/>
    </location>
</feature>
<evidence type="ECO:0000256" key="2">
    <source>
        <dbReference type="SAM" id="MobiDB-lite"/>
    </source>
</evidence>
<feature type="compositionally biased region" description="Polar residues" evidence="2">
    <location>
        <begin position="224"/>
        <end position="240"/>
    </location>
</feature>
<feature type="compositionally biased region" description="Polar residues" evidence="2">
    <location>
        <begin position="141"/>
        <end position="165"/>
    </location>
</feature>
<comment type="caution">
    <text evidence="3">The sequence shown here is derived from an EMBL/GenBank/DDBJ whole genome shotgun (WGS) entry which is preliminary data.</text>
</comment>
<reference evidence="3" key="2">
    <citation type="journal article" date="2022" name="Proc. Natl. Acad. Sci. U.S.A.">
        <title>Diploid-dominant life cycles characterize the early evolution of Fungi.</title>
        <authorList>
            <person name="Amses K.R."/>
            <person name="Simmons D.R."/>
            <person name="Longcore J.E."/>
            <person name="Mondo S.J."/>
            <person name="Seto K."/>
            <person name="Jeronimo G.H."/>
            <person name="Bonds A.E."/>
            <person name="Quandt C.A."/>
            <person name="Davis W.J."/>
            <person name="Chang Y."/>
            <person name="Federici B.A."/>
            <person name="Kuo A."/>
            <person name="LaButti K."/>
            <person name="Pangilinan J."/>
            <person name="Andreopoulos W."/>
            <person name="Tritt A."/>
            <person name="Riley R."/>
            <person name="Hundley H."/>
            <person name="Johnson J."/>
            <person name="Lipzen A."/>
            <person name="Barry K."/>
            <person name="Lang B.F."/>
            <person name="Cuomo C.A."/>
            <person name="Buchler N.E."/>
            <person name="Grigoriev I.V."/>
            <person name="Spatafora J.W."/>
            <person name="Stajich J.E."/>
            <person name="James T.Y."/>
        </authorList>
    </citation>
    <scope>NUCLEOTIDE SEQUENCE</scope>
    <source>
        <strain evidence="3">AG</strain>
    </source>
</reference>
<proteinExistence type="predicted"/>
<feature type="region of interest" description="Disordered" evidence="2">
    <location>
        <begin position="120"/>
        <end position="188"/>
    </location>
</feature>
<gene>
    <name evidence="3" type="ORF">K450DRAFT_257104</name>
</gene>
<feature type="compositionally biased region" description="Polar residues" evidence="2">
    <location>
        <begin position="122"/>
        <end position="134"/>
    </location>
</feature>
<dbReference type="GeneID" id="75916951"/>
<name>A0AAD5E481_UMBRA</name>
<feature type="region of interest" description="Disordered" evidence="2">
    <location>
        <begin position="1"/>
        <end position="31"/>
    </location>
</feature>
<sequence>MSSPTNSRGHSFAWPPSNQHAPSTSIPPSSAHANYADISIKEILDKYRDDKELMKHVLAAKAEEDKKRAAEETLRVEQARIQLKYLDLELAREQSRQHRTEPTLVPLQQQLLARITGKESETYATPSSMHSSPTILPPIQQHLSPHSIPTATHQQQLSPISPETSSPRKRSRANHFDTHGVNRPTPSHDQVMEALKAKIQKGRQLNRANSLHDSRSNKPFLPPINTTFAKHIPPQQNSAPVLSRPNPAFSPSLSSSDSSSSGSDIKHEPTD</sequence>
<dbReference type="EMBL" id="MU620956">
    <property type="protein sequence ID" value="KAI8576399.1"/>
    <property type="molecule type" value="Genomic_DNA"/>
</dbReference>
<evidence type="ECO:0000313" key="3">
    <source>
        <dbReference type="EMBL" id="KAI8576399.1"/>
    </source>
</evidence>
<dbReference type="Proteomes" id="UP001206595">
    <property type="component" value="Unassembled WGS sequence"/>
</dbReference>
<dbReference type="AlphaFoldDB" id="A0AAD5E481"/>
<feature type="coiled-coil region" evidence="1">
    <location>
        <begin position="59"/>
        <end position="96"/>
    </location>
</feature>
<feature type="compositionally biased region" description="Polar residues" evidence="2">
    <location>
        <begin position="16"/>
        <end position="31"/>
    </location>
</feature>
<reference evidence="3" key="1">
    <citation type="submission" date="2021-06" db="EMBL/GenBank/DDBJ databases">
        <authorList>
            <consortium name="DOE Joint Genome Institute"/>
            <person name="Mondo S.J."/>
            <person name="Amses K.R."/>
            <person name="Simmons D.R."/>
            <person name="Longcore J.E."/>
            <person name="Seto K."/>
            <person name="Alves G.H."/>
            <person name="Bonds A.E."/>
            <person name="Quandt C.A."/>
            <person name="Davis W.J."/>
            <person name="Chang Y."/>
            <person name="Letcher P.M."/>
            <person name="Powell M.J."/>
            <person name="Kuo A."/>
            <person name="Labutti K."/>
            <person name="Pangilinan J."/>
            <person name="Andreopoulos W."/>
            <person name="Tritt A."/>
            <person name="Riley R."/>
            <person name="Hundley H."/>
            <person name="Johnson J."/>
            <person name="Lipzen A."/>
            <person name="Barry K."/>
            <person name="Berbee M.L."/>
            <person name="Buchler N.E."/>
            <person name="Grigoriev I.V."/>
            <person name="Spatafora J.W."/>
            <person name="Stajich J.E."/>
            <person name="James T.Y."/>
        </authorList>
    </citation>
    <scope>NUCLEOTIDE SEQUENCE</scope>
    <source>
        <strain evidence="3">AG</strain>
    </source>
</reference>
<keyword evidence="4" id="KW-1185">Reference proteome</keyword>
<evidence type="ECO:0000256" key="1">
    <source>
        <dbReference type="SAM" id="Coils"/>
    </source>
</evidence>
<keyword evidence="1" id="KW-0175">Coiled coil</keyword>
<feature type="region of interest" description="Disordered" evidence="2">
    <location>
        <begin position="201"/>
        <end position="271"/>
    </location>
</feature>
<dbReference type="RefSeq" id="XP_051441403.1">
    <property type="nucleotide sequence ID" value="XM_051591608.1"/>
</dbReference>
<evidence type="ECO:0000313" key="4">
    <source>
        <dbReference type="Proteomes" id="UP001206595"/>
    </source>
</evidence>
<protein>
    <submittedName>
        <fullName evidence="3">Uncharacterized protein</fullName>
    </submittedName>
</protein>